<dbReference type="Pfam" id="PF09811">
    <property type="entry name" value="Yae1_N"/>
    <property type="match status" value="1"/>
</dbReference>
<feature type="compositionally biased region" description="Basic and acidic residues" evidence="2">
    <location>
        <begin position="78"/>
        <end position="112"/>
    </location>
</feature>
<dbReference type="PANTHER" id="PTHR28532:SF1">
    <property type="entry name" value="ORAL CANCER OVEREXPRESSED 1"/>
    <property type="match status" value="1"/>
</dbReference>
<feature type="domain" description="Essential protein Yae1 N-terminal" evidence="3">
    <location>
        <begin position="28"/>
        <end position="64"/>
    </location>
</feature>
<evidence type="ECO:0000256" key="1">
    <source>
        <dbReference type="ARBA" id="ARBA00038090"/>
    </source>
</evidence>
<dbReference type="InterPro" id="IPR052436">
    <property type="entry name" value="LTO1_adapter"/>
</dbReference>
<comment type="similarity">
    <text evidence="1">Belongs to the LTO1 family.</text>
</comment>
<accession>A0A6A6WV11</accession>
<dbReference type="PANTHER" id="PTHR28532">
    <property type="entry name" value="GEO13458P1"/>
    <property type="match status" value="1"/>
</dbReference>
<sequence>MPPSTQPQPEDPFTTLLTLEDSLYTSAYSTGLAAGAKAGKIEGRVFGLEKGFEKFAALGVLHGRSVVWGARLPSPHNASKEKTEAEHGKGEVKGNDTRQENTRADAPSKGDSVESVLPLLPPLPRLPPHITLLHSLTDPPTFSTSNTEDAVADLDDRFKRGASKAKLIALLLKEPDSASTLASFATEGSPRRKMKVAGEGSGKKEDSMEDFGGARALR</sequence>
<proteinExistence type="inferred from homology"/>
<evidence type="ECO:0000313" key="5">
    <source>
        <dbReference type="Proteomes" id="UP000799757"/>
    </source>
</evidence>
<dbReference type="OrthoDB" id="48036at2759"/>
<evidence type="ECO:0000256" key="2">
    <source>
        <dbReference type="SAM" id="MobiDB-lite"/>
    </source>
</evidence>
<evidence type="ECO:0000313" key="4">
    <source>
        <dbReference type="EMBL" id="KAF2787711.1"/>
    </source>
</evidence>
<reference evidence="4" key="1">
    <citation type="journal article" date="2020" name="Stud. Mycol.">
        <title>101 Dothideomycetes genomes: a test case for predicting lifestyles and emergence of pathogens.</title>
        <authorList>
            <person name="Haridas S."/>
            <person name="Albert R."/>
            <person name="Binder M."/>
            <person name="Bloem J."/>
            <person name="Labutti K."/>
            <person name="Salamov A."/>
            <person name="Andreopoulos B."/>
            <person name="Baker S."/>
            <person name="Barry K."/>
            <person name="Bills G."/>
            <person name="Bluhm B."/>
            <person name="Cannon C."/>
            <person name="Castanera R."/>
            <person name="Culley D."/>
            <person name="Daum C."/>
            <person name="Ezra D."/>
            <person name="Gonzalez J."/>
            <person name="Henrissat B."/>
            <person name="Kuo A."/>
            <person name="Liang C."/>
            <person name="Lipzen A."/>
            <person name="Lutzoni F."/>
            <person name="Magnuson J."/>
            <person name="Mondo S."/>
            <person name="Nolan M."/>
            <person name="Ohm R."/>
            <person name="Pangilinan J."/>
            <person name="Park H.-J."/>
            <person name="Ramirez L."/>
            <person name="Alfaro M."/>
            <person name="Sun H."/>
            <person name="Tritt A."/>
            <person name="Yoshinaga Y."/>
            <person name="Zwiers L.-H."/>
            <person name="Turgeon B."/>
            <person name="Goodwin S."/>
            <person name="Spatafora J."/>
            <person name="Crous P."/>
            <person name="Grigoriev I."/>
        </authorList>
    </citation>
    <scope>NUCLEOTIDE SEQUENCE</scope>
    <source>
        <strain evidence="4">CBS 109.77</strain>
    </source>
</reference>
<dbReference type="InterPro" id="IPR019191">
    <property type="entry name" value="Essential_protein_Yae1_N"/>
</dbReference>
<feature type="region of interest" description="Disordered" evidence="2">
    <location>
        <begin position="70"/>
        <end position="115"/>
    </location>
</feature>
<organism evidence="4 5">
    <name type="scientific">Melanomma pulvis-pyrius CBS 109.77</name>
    <dbReference type="NCBI Taxonomy" id="1314802"/>
    <lineage>
        <taxon>Eukaryota</taxon>
        <taxon>Fungi</taxon>
        <taxon>Dikarya</taxon>
        <taxon>Ascomycota</taxon>
        <taxon>Pezizomycotina</taxon>
        <taxon>Dothideomycetes</taxon>
        <taxon>Pleosporomycetidae</taxon>
        <taxon>Pleosporales</taxon>
        <taxon>Melanommataceae</taxon>
        <taxon>Melanomma</taxon>
    </lineage>
</organism>
<name>A0A6A6WV11_9PLEO</name>
<gene>
    <name evidence="4" type="ORF">K505DRAFT_316217</name>
</gene>
<dbReference type="AlphaFoldDB" id="A0A6A6WV11"/>
<feature type="region of interest" description="Disordered" evidence="2">
    <location>
        <begin position="179"/>
        <end position="218"/>
    </location>
</feature>
<keyword evidence="5" id="KW-1185">Reference proteome</keyword>
<evidence type="ECO:0000259" key="3">
    <source>
        <dbReference type="Pfam" id="PF09811"/>
    </source>
</evidence>
<dbReference type="Proteomes" id="UP000799757">
    <property type="component" value="Unassembled WGS sequence"/>
</dbReference>
<dbReference type="EMBL" id="MU002288">
    <property type="protein sequence ID" value="KAF2787711.1"/>
    <property type="molecule type" value="Genomic_DNA"/>
</dbReference>
<protein>
    <recommendedName>
        <fullName evidence="3">Essential protein Yae1 N-terminal domain-containing protein</fullName>
    </recommendedName>
</protein>